<protein>
    <recommendedName>
        <fullName evidence="3">RHS repeat protein</fullName>
    </recommendedName>
</protein>
<comment type="caution">
    <text evidence="1">The sequence shown here is derived from an EMBL/GenBank/DDBJ whole genome shotgun (WGS) entry which is preliminary data.</text>
</comment>
<proteinExistence type="predicted"/>
<dbReference type="Proteomes" id="UP000628710">
    <property type="component" value="Unassembled WGS sequence"/>
</dbReference>
<evidence type="ECO:0000313" key="1">
    <source>
        <dbReference type="EMBL" id="MBJ7540105.1"/>
    </source>
</evidence>
<feature type="non-terminal residue" evidence="1">
    <location>
        <position position="1"/>
    </location>
</feature>
<sequence>LSDSSAETGTMTYVYDSYGRLWSQTDATGRTVMRTYDVRSRILRQRASEHAAANDYTETIYTYQDSDYWGKAFFGRLESTTVKRNSQAFVKNLYRYNLKGLKIQHYYYTDLNNSGNYNDAQETHLIEFSYDAMDQLA</sequence>
<name>A0A934JPJ7_9GAMM</name>
<dbReference type="InterPro" id="IPR006530">
    <property type="entry name" value="YD"/>
</dbReference>
<accession>A0A934JPJ7</accession>
<organism evidence="1 2">
    <name type="scientific">Marinomonas transparens</name>
    <dbReference type="NCBI Taxonomy" id="2795388"/>
    <lineage>
        <taxon>Bacteria</taxon>
        <taxon>Pseudomonadati</taxon>
        <taxon>Pseudomonadota</taxon>
        <taxon>Gammaproteobacteria</taxon>
        <taxon>Oceanospirillales</taxon>
        <taxon>Oceanospirillaceae</taxon>
        <taxon>Marinomonas</taxon>
    </lineage>
</organism>
<dbReference type="NCBIfam" id="TIGR01643">
    <property type="entry name" value="YD_repeat_2x"/>
    <property type="match status" value="1"/>
</dbReference>
<evidence type="ECO:0008006" key="3">
    <source>
        <dbReference type="Google" id="ProtNLM"/>
    </source>
</evidence>
<keyword evidence="2" id="KW-1185">Reference proteome</keyword>
<dbReference type="Gene3D" id="2.180.10.10">
    <property type="entry name" value="RHS repeat-associated core"/>
    <property type="match status" value="1"/>
</dbReference>
<dbReference type="RefSeq" id="WP_199470495.1">
    <property type="nucleotide sequence ID" value="NZ_JAEMNX010000090.1"/>
</dbReference>
<evidence type="ECO:0000313" key="2">
    <source>
        <dbReference type="Proteomes" id="UP000628710"/>
    </source>
</evidence>
<dbReference type="AlphaFoldDB" id="A0A934JPJ7"/>
<reference evidence="1" key="1">
    <citation type="submission" date="2020-12" db="EMBL/GenBank/DDBJ databases">
        <title>Marinomonas arctica sp. nov., a psychrotolerant bacterium isolated from the Arctic.</title>
        <authorList>
            <person name="Zhang Y."/>
        </authorList>
    </citation>
    <scope>NUCLEOTIDE SEQUENCE</scope>
    <source>
        <strain evidence="1">C1424</strain>
    </source>
</reference>
<feature type="non-terminal residue" evidence="1">
    <location>
        <position position="137"/>
    </location>
</feature>
<gene>
    <name evidence="1" type="ORF">I8J31_20785</name>
</gene>
<dbReference type="EMBL" id="JAEMNX010000090">
    <property type="protein sequence ID" value="MBJ7540105.1"/>
    <property type="molecule type" value="Genomic_DNA"/>
</dbReference>